<keyword evidence="1 2" id="KW-0378">Hydrolase</keyword>
<name>A0ABY8X1C8_9BACT</name>
<organism evidence="2 3">
    <name type="scientific">Candidatus Southlakia epibionticum</name>
    <dbReference type="NCBI Taxonomy" id="3043284"/>
    <lineage>
        <taxon>Bacteria</taxon>
        <taxon>Candidatus Saccharimonadota</taxon>
        <taxon>Candidatus Saccharimonadia</taxon>
        <taxon>Candidatus Saccharimonadales</taxon>
        <taxon>Candidatus Saccharimonadaceae</taxon>
        <taxon>Candidatus Southlakia</taxon>
    </lineage>
</organism>
<dbReference type="InterPro" id="IPR029001">
    <property type="entry name" value="ITPase-like_fam"/>
</dbReference>
<evidence type="ECO:0000256" key="1">
    <source>
        <dbReference type="ARBA" id="ARBA00022801"/>
    </source>
</evidence>
<evidence type="ECO:0000313" key="3">
    <source>
        <dbReference type="Proteomes" id="UP001177295"/>
    </source>
</evidence>
<proteinExistence type="predicted"/>
<dbReference type="Gene3D" id="3.90.950.10">
    <property type="match status" value="1"/>
</dbReference>
<dbReference type="EMBL" id="CP124550">
    <property type="protein sequence ID" value="WIO46428.1"/>
    <property type="molecule type" value="Genomic_DNA"/>
</dbReference>
<reference evidence="2 3" key="1">
    <citation type="journal article" date="2023" name="Cell">
        <title>Genetic manipulation of Patescibacteria provides mechanistic insights into microbial dark matter and the epibiotic lifestyle.</title>
        <authorList>
            <person name="Wang Y."/>
            <person name="Gallagher L.A."/>
            <person name="Andrade P.A."/>
            <person name="Liu A."/>
            <person name="Humphreys I.R."/>
            <person name="Turkarslan S."/>
            <person name="Cutler K.J."/>
            <person name="Arrieta-Ortiz M.L."/>
            <person name="Li Y."/>
            <person name="Radey M.C."/>
            <person name="McLean J.S."/>
            <person name="Cong Q."/>
            <person name="Baker D."/>
            <person name="Baliga N.S."/>
            <person name="Peterson S.B."/>
            <person name="Mougous J.D."/>
        </authorList>
    </citation>
    <scope>NUCLEOTIDE SEQUENCE [LARGE SCALE GENOMIC DNA]</scope>
    <source>
        <strain evidence="2 3">ML1</strain>
    </source>
</reference>
<evidence type="ECO:0000313" key="2">
    <source>
        <dbReference type="EMBL" id="WIO46428.1"/>
    </source>
</evidence>
<dbReference type="RefSeq" id="WP_376753956.1">
    <property type="nucleotide sequence ID" value="NZ_CP124550.1"/>
</dbReference>
<accession>A0ABY8X1C8</accession>
<dbReference type="EC" id="3.6.1.66" evidence="2"/>
<keyword evidence="3" id="KW-1185">Reference proteome</keyword>
<sequence>MKTENIDGASKTKLLIATSNRAKLADFKLYLSDDYTVLGIDDIGIKLEIPEGIDSIEDNAIAKARAYAVKTGLMCLGDDTGFFIEELNGEPGVALRRWGGELPEETTGEEFWDYLQQKTRGLKNLDCYFKQCIAIASPSGEIRVVHNVNNGVLNRVKLQQPYNGTNYPLAAAFESRDRKKTWDEMSDDEKRAFDRAFIQKLKQAIAALS</sequence>
<dbReference type="SUPFAM" id="SSF52972">
    <property type="entry name" value="ITPase-like"/>
    <property type="match status" value="1"/>
</dbReference>
<dbReference type="Pfam" id="PF01725">
    <property type="entry name" value="Ham1p_like"/>
    <property type="match status" value="1"/>
</dbReference>
<dbReference type="InterPro" id="IPR002637">
    <property type="entry name" value="RdgB/HAM1"/>
</dbReference>
<dbReference type="GO" id="GO:0036220">
    <property type="term" value="F:ITP diphosphatase activity"/>
    <property type="evidence" value="ECO:0007669"/>
    <property type="project" value="UniProtKB-EC"/>
</dbReference>
<gene>
    <name evidence="2" type="ORF">SEML1_0832</name>
</gene>
<dbReference type="Proteomes" id="UP001177295">
    <property type="component" value="Chromosome"/>
</dbReference>
<protein>
    <submittedName>
        <fullName evidence="2">DITP/XTP pyrophosphatase</fullName>
        <ecNumber evidence="2">3.6.1.66</ecNumber>
    </submittedName>
</protein>